<dbReference type="InterPro" id="IPR000719">
    <property type="entry name" value="Prot_kinase_dom"/>
</dbReference>
<dbReference type="InterPro" id="IPR016024">
    <property type="entry name" value="ARM-type_fold"/>
</dbReference>
<dbReference type="InterPro" id="IPR011989">
    <property type="entry name" value="ARM-like"/>
</dbReference>
<dbReference type="PANTHER" id="PTHR12984">
    <property type="entry name" value="SCY1-RELATED S/T PROTEIN KINASE-LIKE"/>
    <property type="match status" value="1"/>
</dbReference>
<dbReference type="SUPFAM" id="SSF48371">
    <property type="entry name" value="ARM repeat"/>
    <property type="match status" value="1"/>
</dbReference>
<dbReference type="GO" id="GO:0005524">
    <property type="term" value="F:ATP binding"/>
    <property type="evidence" value="ECO:0007669"/>
    <property type="project" value="InterPro"/>
</dbReference>
<dbReference type="GO" id="GO:0004672">
    <property type="term" value="F:protein kinase activity"/>
    <property type="evidence" value="ECO:0007669"/>
    <property type="project" value="InterPro"/>
</dbReference>
<name>A0A6A7CAJ1_9PEZI</name>
<feature type="region of interest" description="Disordered" evidence="1">
    <location>
        <begin position="689"/>
        <end position="757"/>
    </location>
</feature>
<evidence type="ECO:0000259" key="2">
    <source>
        <dbReference type="PROSITE" id="PS50011"/>
    </source>
</evidence>
<feature type="domain" description="Protein kinase" evidence="2">
    <location>
        <begin position="21"/>
        <end position="314"/>
    </location>
</feature>
<gene>
    <name evidence="3" type="ORF">K470DRAFT_279901</name>
</gene>
<proteinExistence type="predicted"/>
<sequence>MDFFKSAVASIAKGPAFPYTFGDRVDIGQSIWNLHNGTKREDGSKCSVYSFSDANDKSRFALARNALRKLRTLRHPGMVKVLDTLETDQLIYIAVERIVPLSWAVKRRSLSEDSIKWGLHDVAKTIKFINDEAASVHGNIRLGSIFTSESGEWKVGGVEILSSLKEDDGIMFSRGSLVPGIEYYTPPEVVRDGWESVKKNPPHAVDAYQYGILVHEVFNHGHNSGEKQIGSTENVPLDMHASYKRLTHNLPKMRLSVANFLVQGTRHGGFFDIPLIQLSNGVESFGLKNESEKAAFLRELEPVVSSEQFPEDFFRAKVLPELLKSVEFGGGGPRALELCMRIASKMPNDEWDTIITPVIVRLFACPDRAIRVCLLNNLPIMIDHFNQKLVTNSIFPQIVTGFGDVAPVVREQTVKAVLVAVPKLSDRVINGELLRHLAKTANDGEPGIRTNTTICLGKLARSLNPSSRAKVLNAAFSRSLRDPFVHARHAALMALAATADIFTENECATQMLPAICPSLVDKEKLVRDQANKTLNIYLERVGKYARTLPDTVLPPPGSAASGDGKVAIQSTGGATQQWMGWAVSSFTNKLSSASGEMRISNAHETKPATVEKELPTVSAAPAGFNIASPVPQPVPTEEELIQEWGAMDNADGTPDPVDPWAEPPKPATPTVAHDDNSEADFEGWLNAQAAAKSKKPLPKGLTKKATPLRAPKKTTTKAPILGNRPASRATPQPVAKKDETTQKDDDDDDDGWGDAWS</sequence>
<accession>A0A6A7CAJ1</accession>
<evidence type="ECO:0000256" key="1">
    <source>
        <dbReference type="SAM" id="MobiDB-lite"/>
    </source>
</evidence>
<dbReference type="Gene3D" id="1.10.510.10">
    <property type="entry name" value="Transferase(Phosphotransferase) domain 1"/>
    <property type="match status" value="1"/>
</dbReference>
<dbReference type="InterPro" id="IPR001245">
    <property type="entry name" value="Ser-Thr/Tyr_kinase_cat_dom"/>
</dbReference>
<dbReference type="Pfam" id="PF07714">
    <property type="entry name" value="PK_Tyr_Ser-Thr"/>
    <property type="match status" value="1"/>
</dbReference>
<keyword evidence="4" id="KW-1185">Reference proteome</keyword>
<dbReference type="Gene3D" id="1.25.10.10">
    <property type="entry name" value="Leucine-rich Repeat Variant"/>
    <property type="match status" value="1"/>
</dbReference>
<protein>
    <submittedName>
        <fullName evidence="3">ARM repeat-containing protein</fullName>
    </submittedName>
</protein>
<evidence type="ECO:0000313" key="3">
    <source>
        <dbReference type="EMBL" id="KAF2864099.1"/>
    </source>
</evidence>
<feature type="region of interest" description="Disordered" evidence="1">
    <location>
        <begin position="647"/>
        <end position="676"/>
    </location>
</feature>
<dbReference type="SUPFAM" id="SSF56112">
    <property type="entry name" value="Protein kinase-like (PK-like)"/>
    <property type="match status" value="1"/>
</dbReference>
<reference evidence="3" key="1">
    <citation type="journal article" date="2020" name="Stud. Mycol.">
        <title>101 Dothideomycetes genomes: a test case for predicting lifestyles and emergence of pathogens.</title>
        <authorList>
            <person name="Haridas S."/>
            <person name="Albert R."/>
            <person name="Binder M."/>
            <person name="Bloem J."/>
            <person name="Labutti K."/>
            <person name="Salamov A."/>
            <person name="Andreopoulos B."/>
            <person name="Baker S."/>
            <person name="Barry K."/>
            <person name="Bills G."/>
            <person name="Bluhm B."/>
            <person name="Cannon C."/>
            <person name="Castanera R."/>
            <person name="Culley D."/>
            <person name="Daum C."/>
            <person name="Ezra D."/>
            <person name="Gonzalez J."/>
            <person name="Henrissat B."/>
            <person name="Kuo A."/>
            <person name="Liang C."/>
            <person name="Lipzen A."/>
            <person name="Lutzoni F."/>
            <person name="Magnuson J."/>
            <person name="Mondo S."/>
            <person name="Nolan M."/>
            <person name="Ohm R."/>
            <person name="Pangilinan J."/>
            <person name="Park H.-J."/>
            <person name="Ramirez L."/>
            <person name="Alfaro M."/>
            <person name="Sun H."/>
            <person name="Tritt A."/>
            <person name="Yoshinaga Y."/>
            <person name="Zwiers L.-H."/>
            <person name="Turgeon B."/>
            <person name="Goodwin S."/>
            <person name="Spatafora J."/>
            <person name="Crous P."/>
            <person name="Grigoriev I."/>
        </authorList>
    </citation>
    <scope>NUCLEOTIDE SEQUENCE</scope>
    <source>
        <strain evidence="3">CBS 480.64</strain>
    </source>
</reference>
<dbReference type="EMBL" id="MU005958">
    <property type="protein sequence ID" value="KAF2864099.1"/>
    <property type="molecule type" value="Genomic_DNA"/>
</dbReference>
<dbReference type="AlphaFoldDB" id="A0A6A7CAJ1"/>
<dbReference type="Gene3D" id="3.30.200.20">
    <property type="entry name" value="Phosphorylase Kinase, domain 1"/>
    <property type="match status" value="1"/>
</dbReference>
<dbReference type="InterPro" id="IPR011009">
    <property type="entry name" value="Kinase-like_dom_sf"/>
</dbReference>
<dbReference type="InterPro" id="IPR051177">
    <property type="entry name" value="CIK-Related_Protein"/>
</dbReference>
<organism evidence="3 4">
    <name type="scientific">Piedraia hortae CBS 480.64</name>
    <dbReference type="NCBI Taxonomy" id="1314780"/>
    <lineage>
        <taxon>Eukaryota</taxon>
        <taxon>Fungi</taxon>
        <taxon>Dikarya</taxon>
        <taxon>Ascomycota</taxon>
        <taxon>Pezizomycotina</taxon>
        <taxon>Dothideomycetes</taxon>
        <taxon>Dothideomycetidae</taxon>
        <taxon>Capnodiales</taxon>
        <taxon>Piedraiaceae</taxon>
        <taxon>Piedraia</taxon>
    </lineage>
</organism>
<dbReference type="PANTHER" id="PTHR12984:SF3">
    <property type="entry name" value="N-TERMINAL KINASE-LIKE PROTEIN"/>
    <property type="match status" value="1"/>
</dbReference>
<feature type="compositionally biased region" description="Acidic residues" evidence="1">
    <location>
        <begin position="744"/>
        <end position="757"/>
    </location>
</feature>
<dbReference type="GO" id="GO:0006409">
    <property type="term" value="P:tRNA export from nucleus"/>
    <property type="evidence" value="ECO:0007669"/>
    <property type="project" value="TreeGrafter"/>
</dbReference>
<dbReference type="OrthoDB" id="447103at2759"/>
<dbReference type="PROSITE" id="PS50011">
    <property type="entry name" value="PROTEIN_KINASE_DOM"/>
    <property type="match status" value="1"/>
</dbReference>
<dbReference type="GO" id="GO:0005737">
    <property type="term" value="C:cytoplasm"/>
    <property type="evidence" value="ECO:0007669"/>
    <property type="project" value="TreeGrafter"/>
</dbReference>
<evidence type="ECO:0000313" key="4">
    <source>
        <dbReference type="Proteomes" id="UP000799421"/>
    </source>
</evidence>
<dbReference type="Proteomes" id="UP000799421">
    <property type="component" value="Unassembled WGS sequence"/>
</dbReference>